<dbReference type="Gene3D" id="3.40.190.150">
    <property type="entry name" value="Bordetella uptake gene, domain 1"/>
    <property type="match status" value="1"/>
</dbReference>
<reference evidence="4" key="1">
    <citation type="journal article" date="2019" name="Int. J. Syst. Evol. Microbiol.">
        <title>The Global Catalogue of Microorganisms (GCM) 10K type strain sequencing project: providing services to taxonomists for standard genome sequencing and annotation.</title>
        <authorList>
            <consortium name="The Broad Institute Genomics Platform"/>
            <consortium name="The Broad Institute Genome Sequencing Center for Infectious Disease"/>
            <person name="Wu L."/>
            <person name="Ma J."/>
        </authorList>
    </citation>
    <scope>NUCLEOTIDE SEQUENCE [LARGE SCALE GENOMIC DNA]</scope>
    <source>
        <strain evidence="4">KCTC 52094</strain>
    </source>
</reference>
<dbReference type="Gene3D" id="3.40.190.10">
    <property type="entry name" value="Periplasmic binding protein-like II"/>
    <property type="match status" value="1"/>
</dbReference>
<gene>
    <name evidence="3" type="ORF">ACFOD4_08065</name>
</gene>
<feature type="region of interest" description="Disordered" evidence="2">
    <location>
        <begin position="293"/>
        <end position="316"/>
    </location>
</feature>
<sequence length="337" mass="35114">MTQDSKPAATRRGLLQASLGGGAALTGLSLPRLARAQAWPTRPVTLVVGFPPGGQTDFAARVIQNGLSAALGQPVVIDNRAGAGGNLGTENVLRARPDGYTLLACNTSPMAINPHTFPGMTINPLELVNIGLALQSSLILCVHPSVPAKDANELTAWIKTQPKGVDYGVASAGSLSHCAMELFRARIGNPAMESIPYRGSGPAIQDFIAGRFSAMFDAASVVAPFVKAGQLRGILATGAQRSPAFPEIPTAAEQGLQDFTFTAWIGLSAPRGTPPEIVQKVNEALNKALSDPAVRDRITGQGDEPGGGDPASFDATVRRDHARWGEVVRASKITVEG</sequence>
<organism evidence="3 4">
    <name type="scientific">Teichococcus globiformis</name>
    <dbReference type="NCBI Taxonomy" id="2307229"/>
    <lineage>
        <taxon>Bacteria</taxon>
        <taxon>Pseudomonadati</taxon>
        <taxon>Pseudomonadota</taxon>
        <taxon>Alphaproteobacteria</taxon>
        <taxon>Acetobacterales</taxon>
        <taxon>Roseomonadaceae</taxon>
        <taxon>Roseomonas</taxon>
    </lineage>
</organism>
<dbReference type="InterPro" id="IPR042100">
    <property type="entry name" value="Bug_dom1"/>
</dbReference>
<evidence type="ECO:0000256" key="2">
    <source>
        <dbReference type="SAM" id="MobiDB-lite"/>
    </source>
</evidence>
<accession>A0ABV7FXC4</accession>
<dbReference type="InterPro" id="IPR006311">
    <property type="entry name" value="TAT_signal"/>
</dbReference>
<keyword evidence="4" id="KW-1185">Reference proteome</keyword>
<dbReference type="EMBL" id="JBHRTN010000008">
    <property type="protein sequence ID" value="MFC3125012.1"/>
    <property type="molecule type" value="Genomic_DNA"/>
</dbReference>
<dbReference type="PROSITE" id="PS51318">
    <property type="entry name" value="TAT"/>
    <property type="match status" value="1"/>
</dbReference>
<name>A0ABV7FXC4_9PROT</name>
<evidence type="ECO:0000256" key="1">
    <source>
        <dbReference type="ARBA" id="ARBA00006987"/>
    </source>
</evidence>
<dbReference type="InterPro" id="IPR005064">
    <property type="entry name" value="BUG"/>
</dbReference>
<comment type="similarity">
    <text evidence="1">Belongs to the UPF0065 (bug) family.</text>
</comment>
<dbReference type="PANTHER" id="PTHR42928">
    <property type="entry name" value="TRICARBOXYLATE-BINDING PROTEIN"/>
    <property type="match status" value="1"/>
</dbReference>
<evidence type="ECO:0000313" key="4">
    <source>
        <dbReference type="Proteomes" id="UP001595593"/>
    </source>
</evidence>
<dbReference type="Pfam" id="PF03401">
    <property type="entry name" value="TctC"/>
    <property type="match status" value="1"/>
</dbReference>
<dbReference type="RefSeq" id="WP_379595434.1">
    <property type="nucleotide sequence ID" value="NZ_JBHRTN010000008.1"/>
</dbReference>
<dbReference type="Proteomes" id="UP001595593">
    <property type="component" value="Unassembled WGS sequence"/>
</dbReference>
<protein>
    <submittedName>
        <fullName evidence="3">Bug family tripartite tricarboxylate transporter substrate binding protein</fullName>
    </submittedName>
</protein>
<comment type="caution">
    <text evidence="3">The sequence shown here is derived from an EMBL/GenBank/DDBJ whole genome shotgun (WGS) entry which is preliminary data.</text>
</comment>
<dbReference type="SUPFAM" id="SSF53850">
    <property type="entry name" value="Periplasmic binding protein-like II"/>
    <property type="match status" value="1"/>
</dbReference>
<dbReference type="PANTHER" id="PTHR42928:SF5">
    <property type="entry name" value="BLR1237 PROTEIN"/>
    <property type="match status" value="1"/>
</dbReference>
<dbReference type="CDD" id="cd07012">
    <property type="entry name" value="PBP2_Bug_TTT"/>
    <property type="match status" value="1"/>
</dbReference>
<dbReference type="PIRSF" id="PIRSF017082">
    <property type="entry name" value="YflP"/>
    <property type="match status" value="1"/>
</dbReference>
<proteinExistence type="inferred from homology"/>
<evidence type="ECO:0000313" key="3">
    <source>
        <dbReference type="EMBL" id="MFC3125012.1"/>
    </source>
</evidence>